<evidence type="ECO:0000259" key="6">
    <source>
        <dbReference type="PROSITE" id="PS51900"/>
    </source>
</evidence>
<dbReference type="SUPFAM" id="SSF56349">
    <property type="entry name" value="DNA breaking-rejoining enzymes"/>
    <property type="match status" value="1"/>
</dbReference>
<name>A0A1W6AJF8_BACMY</name>
<dbReference type="Pfam" id="PF13495">
    <property type="entry name" value="Phage_int_SAM_4"/>
    <property type="match status" value="1"/>
</dbReference>
<keyword evidence="7" id="KW-0614">Plasmid</keyword>
<dbReference type="Gene3D" id="1.10.150.130">
    <property type="match status" value="1"/>
</dbReference>
<evidence type="ECO:0000259" key="5">
    <source>
        <dbReference type="PROSITE" id="PS51898"/>
    </source>
</evidence>
<accession>A0A1W6AJF8</accession>
<evidence type="ECO:0000256" key="4">
    <source>
        <dbReference type="PROSITE-ProRule" id="PRU01248"/>
    </source>
</evidence>
<dbReference type="PROSITE" id="PS51898">
    <property type="entry name" value="TYR_RECOMBINASE"/>
    <property type="match status" value="1"/>
</dbReference>
<organism evidence="7 8">
    <name type="scientific">Bacillus mycoides</name>
    <dbReference type="NCBI Taxonomy" id="1405"/>
    <lineage>
        <taxon>Bacteria</taxon>
        <taxon>Bacillati</taxon>
        <taxon>Bacillota</taxon>
        <taxon>Bacilli</taxon>
        <taxon>Bacillales</taxon>
        <taxon>Bacillaceae</taxon>
        <taxon>Bacillus</taxon>
        <taxon>Bacillus cereus group</taxon>
    </lineage>
</organism>
<dbReference type="Proteomes" id="UP000192932">
    <property type="component" value="Plasmid unnamed5"/>
</dbReference>
<evidence type="ECO:0000256" key="3">
    <source>
        <dbReference type="ARBA" id="ARBA00023172"/>
    </source>
</evidence>
<dbReference type="PANTHER" id="PTHR30349">
    <property type="entry name" value="PHAGE INTEGRASE-RELATED"/>
    <property type="match status" value="1"/>
</dbReference>
<dbReference type="GO" id="GO:0003677">
    <property type="term" value="F:DNA binding"/>
    <property type="evidence" value="ECO:0007669"/>
    <property type="project" value="UniProtKB-UniRule"/>
</dbReference>
<dbReference type="GO" id="GO:0006310">
    <property type="term" value="P:DNA recombination"/>
    <property type="evidence" value="ECO:0007669"/>
    <property type="project" value="UniProtKB-KW"/>
</dbReference>
<feature type="domain" description="Core-binding (CB)" evidence="6">
    <location>
        <begin position="1"/>
        <end position="90"/>
    </location>
</feature>
<dbReference type="PROSITE" id="PS51900">
    <property type="entry name" value="CB"/>
    <property type="match status" value="1"/>
</dbReference>
<feature type="domain" description="Tyr recombinase" evidence="5">
    <location>
        <begin position="104"/>
        <end position="311"/>
    </location>
</feature>
<evidence type="ECO:0000256" key="1">
    <source>
        <dbReference type="ARBA" id="ARBA00022908"/>
    </source>
</evidence>
<dbReference type="InterPro" id="IPR004107">
    <property type="entry name" value="Integrase_SAM-like_N"/>
</dbReference>
<gene>
    <name evidence="7" type="ORF">B7492_33360</name>
</gene>
<dbReference type="InterPro" id="IPR044068">
    <property type="entry name" value="CB"/>
</dbReference>
<dbReference type="InterPro" id="IPR011010">
    <property type="entry name" value="DNA_brk_join_enz"/>
</dbReference>
<evidence type="ECO:0000313" key="8">
    <source>
        <dbReference type="Proteomes" id="UP000192932"/>
    </source>
</evidence>
<dbReference type="Gene3D" id="1.10.443.10">
    <property type="entry name" value="Intergrase catalytic core"/>
    <property type="match status" value="1"/>
</dbReference>
<reference evidence="7 8" key="1">
    <citation type="submission" date="2017-04" db="EMBL/GenBank/DDBJ databases">
        <title>The Characteristic of a Fine Plant Growth-Promoting Rhizobacteria Bacillus mycoides Gnyt1 and its Whole Genome Sequencing Analysis.</title>
        <authorList>
            <person name="Li J.H."/>
            <person name="Yao T."/>
        </authorList>
    </citation>
    <scope>NUCLEOTIDE SEQUENCE [LARGE SCALE GENOMIC DNA]</scope>
    <source>
        <strain evidence="7 8">Gnyt1</strain>
        <plasmid evidence="8">Plasmid unnamed5</plasmid>
    </source>
</reference>
<protein>
    <submittedName>
        <fullName evidence="7">Integrase</fullName>
    </submittedName>
</protein>
<dbReference type="InterPro" id="IPR010998">
    <property type="entry name" value="Integrase_recombinase_N"/>
</dbReference>
<dbReference type="EMBL" id="CP020748">
    <property type="protein sequence ID" value="ARJ25925.1"/>
    <property type="molecule type" value="Genomic_DNA"/>
</dbReference>
<keyword evidence="2 4" id="KW-0238">DNA-binding</keyword>
<dbReference type="GO" id="GO:0015074">
    <property type="term" value="P:DNA integration"/>
    <property type="evidence" value="ECO:0007669"/>
    <property type="project" value="UniProtKB-KW"/>
</dbReference>
<proteinExistence type="predicted"/>
<dbReference type="AlphaFoldDB" id="A0A1W6AJF8"/>
<dbReference type="InterPro" id="IPR002104">
    <property type="entry name" value="Integrase_catalytic"/>
</dbReference>
<dbReference type="PANTHER" id="PTHR30349:SF86">
    <property type="entry name" value="INTEGRASE_RECOMBINASE AQ_AA09-RELATED"/>
    <property type="match status" value="1"/>
</dbReference>
<dbReference type="InterPro" id="IPR013762">
    <property type="entry name" value="Integrase-like_cat_sf"/>
</dbReference>
<dbReference type="Pfam" id="PF00589">
    <property type="entry name" value="Phage_integrase"/>
    <property type="match status" value="1"/>
</dbReference>
<dbReference type="InterPro" id="IPR050090">
    <property type="entry name" value="Tyrosine_recombinase_XerCD"/>
</dbReference>
<sequence length="311" mass="36356">MTFDQLTEEYHLFMRKNGRKDSSITRYLYDINSFLNWLQTHQNVSKSLLKELDSNDIEQYLSSLKSLKRYKNSTLKQKYIHIKSFLDYFNAKIEVNKDPSSNLKENNFATDEEIHKLLSIIKSYDGLSENQATGRPYIINRNTLLVHFMLYYGLSVNDLVTLTMKNVNLGTGVITPGKDSLLPRQIQLSKDDQKLLFAYYKEIPDILRPQQHSDHSLFIAFDFARKAFRWDYGLDAPKPFTKVAIQRMLQKENKRANIHVTPTTLRNRFILNALRDGIDPLQIKLMLGLKSPKSLYPYINFFNELASKNKI</sequence>
<geneLocation type="plasmid" evidence="7 8">
    <name>unnamed5</name>
</geneLocation>
<dbReference type="CDD" id="cd00397">
    <property type="entry name" value="DNA_BRE_C"/>
    <property type="match status" value="1"/>
</dbReference>
<evidence type="ECO:0000313" key="7">
    <source>
        <dbReference type="EMBL" id="ARJ25925.1"/>
    </source>
</evidence>
<keyword evidence="3" id="KW-0233">DNA recombination</keyword>
<evidence type="ECO:0000256" key="2">
    <source>
        <dbReference type="ARBA" id="ARBA00023125"/>
    </source>
</evidence>
<keyword evidence="1" id="KW-0229">DNA integration</keyword>